<evidence type="ECO:0000313" key="1">
    <source>
        <dbReference type="EMBL" id="ELY68860.1"/>
    </source>
</evidence>
<name>L9Y466_9EURY</name>
<reference evidence="1 2" key="1">
    <citation type="journal article" date="2014" name="PLoS Genet.">
        <title>Phylogenetically driven sequencing of extremely halophilic archaea reveals strategies for static and dynamic osmo-response.</title>
        <authorList>
            <person name="Becker E.A."/>
            <person name="Seitzer P.M."/>
            <person name="Tritt A."/>
            <person name="Larsen D."/>
            <person name="Krusor M."/>
            <person name="Yao A.I."/>
            <person name="Wu D."/>
            <person name="Madern D."/>
            <person name="Eisen J.A."/>
            <person name="Darling A.E."/>
            <person name="Facciotti M.T."/>
        </authorList>
    </citation>
    <scope>NUCLEOTIDE SEQUENCE [LARGE SCALE GENOMIC DNA]</scope>
    <source>
        <strain evidence="1 2">JCM 10478</strain>
    </source>
</reference>
<dbReference type="AlphaFoldDB" id="L9Y466"/>
<organism evidence="1 2">
    <name type="scientific">Natrinema versiforme JCM 10478</name>
    <dbReference type="NCBI Taxonomy" id="1227496"/>
    <lineage>
        <taxon>Archaea</taxon>
        <taxon>Methanobacteriati</taxon>
        <taxon>Methanobacteriota</taxon>
        <taxon>Stenosarchaea group</taxon>
        <taxon>Halobacteria</taxon>
        <taxon>Halobacteriales</taxon>
        <taxon>Natrialbaceae</taxon>
        <taxon>Natrinema</taxon>
    </lineage>
</organism>
<sequence>MPFIASRDGESVIPEQVEDGEDVWCRACLERMRARGPFEDGTARHFYHVENDQGGAGCRDGSPGESATHLKWKSWAVSALRQRYDNYHVCAPEVPIDVTRTETETDERRADALLEFNERNRFYGNGIIVEVQHLNVSKDIRGTTHDYLQEGYSVYWATEDDFENDRFDLERMEEAFNEGRRSAFSVYRSEPPRLDAPEPLSVTEGEEKAYTTVNPVPECSHEFVPAPEGSVCLRCGLELRLCIYDSYREELRPSSNYSHRVRAERVLAANTASIERPIEFEEIEEYGDPPDDHSHHWGHSKDLVNGEKHHCRYCDATLMEGVGRIVLNHE</sequence>
<dbReference type="EMBL" id="AOID01000019">
    <property type="protein sequence ID" value="ELY68860.1"/>
    <property type="molecule type" value="Genomic_DNA"/>
</dbReference>
<comment type="caution">
    <text evidence="1">The sequence shown here is derived from an EMBL/GenBank/DDBJ whole genome shotgun (WGS) entry which is preliminary data.</text>
</comment>
<dbReference type="RefSeq" id="WP_006430222.1">
    <property type="nucleotide sequence ID" value="NZ_AOID01000019.1"/>
</dbReference>
<dbReference type="OrthoDB" id="198036at2157"/>
<evidence type="ECO:0008006" key="3">
    <source>
        <dbReference type="Google" id="ProtNLM"/>
    </source>
</evidence>
<proteinExistence type="predicted"/>
<accession>L9Y466</accession>
<gene>
    <name evidence="1" type="ORF">C489_05823</name>
</gene>
<protein>
    <recommendedName>
        <fullName evidence="3">Competence CoiA family protein</fullName>
    </recommendedName>
</protein>
<dbReference type="Proteomes" id="UP000011632">
    <property type="component" value="Unassembled WGS sequence"/>
</dbReference>
<keyword evidence="2" id="KW-1185">Reference proteome</keyword>
<evidence type="ECO:0000313" key="2">
    <source>
        <dbReference type="Proteomes" id="UP000011632"/>
    </source>
</evidence>
<dbReference type="STRING" id="1227496.C489_05823"/>